<name>A0AAD6SYW8_9AGAR</name>
<organism evidence="1 2">
    <name type="scientific">Mycena alexandri</name>
    <dbReference type="NCBI Taxonomy" id="1745969"/>
    <lineage>
        <taxon>Eukaryota</taxon>
        <taxon>Fungi</taxon>
        <taxon>Dikarya</taxon>
        <taxon>Basidiomycota</taxon>
        <taxon>Agaricomycotina</taxon>
        <taxon>Agaricomycetes</taxon>
        <taxon>Agaricomycetidae</taxon>
        <taxon>Agaricales</taxon>
        <taxon>Marasmiineae</taxon>
        <taxon>Mycenaceae</taxon>
        <taxon>Mycena</taxon>
    </lineage>
</organism>
<gene>
    <name evidence="1" type="ORF">C8F04DRAFT_1349494</name>
</gene>
<proteinExistence type="predicted"/>
<evidence type="ECO:0000313" key="2">
    <source>
        <dbReference type="Proteomes" id="UP001218188"/>
    </source>
</evidence>
<accession>A0AAD6SYW8</accession>
<evidence type="ECO:0000313" key="1">
    <source>
        <dbReference type="EMBL" id="KAJ7034272.1"/>
    </source>
</evidence>
<reference evidence="1" key="1">
    <citation type="submission" date="2023-03" db="EMBL/GenBank/DDBJ databases">
        <title>Massive genome expansion in bonnet fungi (Mycena s.s.) driven by repeated elements and novel gene families across ecological guilds.</title>
        <authorList>
            <consortium name="Lawrence Berkeley National Laboratory"/>
            <person name="Harder C.B."/>
            <person name="Miyauchi S."/>
            <person name="Viragh M."/>
            <person name="Kuo A."/>
            <person name="Thoen E."/>
            <person name="Andreopoulos B."/>
            <person name="Lu D."/>
            <person name="Skrede I."/>
            <person name="Drula E."/>
            <person name="Henrissat B."/>
            <person name="Morin E."/>
            <person name="Kohler A."/>
            <person name="Barry K."/>
            <person name="LaButti K."/>
            <person name="Morin E."/>
            <person name="Salamov A."/>
            <person name="Lipzen A."/>
            <person name="Mereny Z."/>
            <person name="Hegedus B."/>
            <person name="Baldrian P."/>
            <person name="Stursova M."/>
            <person name="Weitz H."/>
            <person name="Taylor A."/>
            <person name="Grigoriev I.V."/>
            <person name="Nagy L.G."/>
            <person name="Martin F."/>
            <person name="Kauserud H."/>
        </authorList>
    </citation>
    <scope>NUCLEOTIDE SEQUENCE</scope>
    <source>
        <strain evidence="1">CBHHK200</strain>
    </source>
</reference>
<keyword evidence="2" id="KW-1185">Reference proteome</keyword>
<dbReference type="AlphaFoldDB" id="A0AAD6SYW8"/>
<dbReference type="EMBL" id="JARJCM010000058">
    <property type="protein sequence ID" value="KAJ7034272.1"/>
    <property type="molecule type" value="Genomic_DNA"/>
</dbReference>
<protein>
    <submittedName>
        <fullName evidence="1">Uncharacterized protein</fullName>
    </submittedName>
</protein>
<sequence length="169" mass="19135">MLAWCRVPDGSLENPSSPVQLRRIRNMERDHRLPSFLVELEPIRDGGPFIVKVQLAAADASNLPAIIGQPVDSWARDGQSLLIYDRHAWMEVTLDKLSAEAVKFDTVAGLVREKGFRSLRLFCWPIRSGDWTLRLCLDHLPEEKMVDSYTGIFGLVAKKVNDGRRFTST</sequence>
<comment type="caution">
    <text evidence="1">The sequence shown here is derived from an EMBL/GenBank/DDBJ whole genome shotgun (WGS) entry which is preliminary data.</text>
</comment>
<dbReference type="Proteomes" id="UP001218188">
    <property type="component" value="Unassembled WGS sequence"/>
</dbReference>